<protein>
    <submittedName>
        <fullName evidence="2">Uncharacterized protein</fullName>
    </submittedName>
</protein>
<proteinExistence type="predicted"/>
<feature type="compositionally biased region" description="Polar residues" evidence="1">
    <location>
        <begin position="109"/>
        <end position="123"/>
    </location>
</feature>
<dbReference type="EMBL" id="JACHGN010000013">
    <property type="protein sequence ID" value="MBB5136192.1"/>
    <property type="molecule type" value="Genomic_DNA"/>
</dbReference>
<dbReference type="AlphaFoldDB" id="A0A840PA93"/>
<sequence>MGIVEVARVWGAAVPYMDDDLSAATAVRLTEQRLRQLHPHAMEHYDRLRATGLDHTRAMLRAAPFFTRDPNVRTGHPAPSRAALESASADPAEAARLAQSDFPHHIRQSLHTTVTVDTSTIASRTPVEPQAQPRRSR</sequence>
<organism evidence="2 3">
    <name type="scientific">Thermocatellispora tengchongensis</name>
    <dbReference type="NCBI Taxonomy" id="1073253"/>
    <lineage>
        <taxon>Bacteria</taxon>
        <taxon>Bacillati</taxon>
        <taxon>Actinomycetota</taxon>
        <taxon>Actinomycetes</taxon>
        <taxon>Streptosporangiales</taxon>
        <taxon>Streptosporangiaceae</taxon>
        <taxon>Thermocatellispora</taxon>
    </lineage>
</organism>
<comment type="caution">
    <text evidence="2">The sequence shown here is derived from an EMBL/GenBank/DDBJ whole genome shotgun (WGS) entry which is preliminary data.</text>
</comment>
<reference evidence="2 3" key="1">
    <citation type="submission" date="2020-08" db="EMBL/GenBank/DDBJ databases">
        <title>Genomic Encyclopedia of Type Strains, Phase IV (KMG-IV): sequencing the most valuable type-strain genomes for metagenomic binning, comparative biology and taxonomic classification.</title>
        <authorList>
            <person name="Goeker M."/>
        </authorList>
    </citation>
    <scope>NUCLEOTIDE SEQUENCE [LARGE SCALE GENOMIC DNA]</scope>
    <source>
        <strain evidence="2 3">DSM 45615</strain>
    </source>
</reference>
<dbReference type="Proteomes" id="UP000578449">
    <property type="component" value="Unassembled WGS sequence"/>
</dbReference>
<feature type="region of interest" description="Disordered" evidence="1">
    <location>
        <begin position="70"/>
        <end position="137"/>
    </location>
</feature>
<evidence type="ECO:0000313" key="2">
    <source>
        <dbReference type="EMBL" id="MBB5136192.1"/>
    </source>
</evidence>
<evidence type="ECO:0000313" key="3">
    <source>
        <dbReference type="Proteomes" id="UP000578449"/>
    </source>
</evidence>
<keyword evidence="3" id="KW-1185">Reference proteome</keyword>
<evidence type="ECO:0000256" key="1">
    <source>
        <dbReference type="SAM" id="MobiDB-lite"/>
    </source>
</evidence>
<gene>
    <name evidence="2" type="ORF">HNP84_005936</name>
</gene>
<accession>A0A840PA93</accession>
<dbReference type="RefSeq" id="WP_185053106.1">
    <property type="nucleotide sequence ID" value="NZ_BAABIX010000036.1"/>
</dbReference>
<name>A0A840PA93_9ACTN</name>